<evidence type="ECO:0000259" key="1">
    <source>
        <dbReference type="Pfam" id="PF05699"/>
    </source>
</evidence>
<sequence>MNDYELPTSNIYLKVQLFLSISATLQAILAYCCKKPITLYALLNELNVLDISKNLNDPDIESNSSSSDQSTLQNNGVTVITNSLSKRIRKKKFLLATKNQNLVKVGCGIILDEIKLKKKYCKVKTTNEDKTEASSANSSFFASFYDDNNDILIANKNLSLVKKEVALYDNLSQILKYHITDEKYSKVNPLTKWNEHKEALFPFHSQLARKYLAFLAISVPSERIFSDADNTINNKRNQLDPNT</sequence>
<dbReference type="SUPFAM" id="SSF53098">
    <property type="entry name" value="Ribonuclease H-like"/>
    <property type="match status" value="1"/>
</dbReference>
<protein>
    <submittedName>
        <fullName evidence="2">29864_t:CDS:1</fullName>
    </submittedName>
</protein>
<proteinExistence type="predicted"/>
<dbReference type="Pfam" id="PF05699">
    <property type="entry name" value="Dimer_Tnp_hAT"/>
    <property type="match status" value="1"/>
</dbReference>
<dbReference type="EMBL" id="CAJVQB010019620">
    <property type="protein sequence ID" value="CAG8791797.1"/>
    <property type="molecule type" value="Genomic_DNA"/>
</dbReference>
<organism evidence="2 3">
    <name type="scientific">Gigaspora margarita</name>
    <dbReference type="NCBI Taxonomy" id="4874"/>
    <lineage>
        <taxon>Eukaryota</taxon>
        <taxon>Fungi</taxon>
        <taxon>Fungi incertae sedis</taxon>
        <taxon>Mucoromycota</taxon>
        <taxon>Glomeromycotina</taxon>
        <taxon>Glomeromycetes</taxon>
        <taxon>Diversisporales</taxon>
        <taxon>Gigasporaceae</taxon>
        <taxon>Gigaspora</taxon>
    </lineage>
</organism>
<evidence type="ECO:0000313" key="3">
    <source>
        <dbReference type="Proteomes" id="UP000789901"/>
    </source>
</evidence>
<accession>A0ABN7VQ49</accession>
<dbReference type="InterPro" id="IPR008906">
    <property type="entry name" value="HATC_C_dom"/>
</dbReference>
<name>A0ABN7VQ49_GIGMA</name>
<feature type="non-terminal residue" evidence="2">
    <location>
        <position position="243"/>
    </location>
</feature>
<dbReference type="Proteomes" id="UP000789901">
    <property type="component" value="Unassembled WGS sequence"/>
</dbReference>
<reference evidence="2 3" key="1">
    <citation type="submission" date="2021-06" db="EMBL/GenBank/DDBJ databases">
        <authorList>
            <person name="Kallberg Y."/>
            <person name="Tangrot J."/>
            <person name="Rosling A."/>
        </authorList>
    </citation>
    <scope>NUCLEOTIDE SEQUENCE [LARGE SCALE GENOMIC DNA]</scope>
    <source>
        <strain evidence="2 3">120-4 pot B 10/14</strain>
    </source>
</reference>
<gene>
    <name evidence="2" type="ORF">GMARGA_LOCUS21341</name>
</gene>
<evidence type="ECO:0000313" key="2">
    <source>
        <dbReference type="EMBL" id="CAG8791797.1"/>
    </source>
</evidence>
<dbReference type="InterPro" id="IPR012337">
    <property type="entry name" value="RNaseH-like_sf"/>
</dbReference>
<feature type="domain" description="HAT C-terminal dimerisation" evidence="1">
    <location>
        <begin position="173"/>
        <end position="242"/>
    </location>
</feature>
<keyword evidence="3" id="KW-1185">Reference proteome</keyword>
<comment type="caution">
    <text evidence="2">The sequence shown here is derived from an EMBL/GenBank/DDBJ whole genome shotgun (WGS) entry which is preliminary data.</text>
</comment>